<feature type="domain" description="AB hydrolase-1" evidence="2">
    <location>
        <begin position="131"/>
        <end position="354"/>
    </location>
</feature>
<organism evidence="3 4">
    <name type="scientific">Athelia psychrophila</name>
    <dbReference type="NCBI Taxonomy" id="1759441"/>
    <lineage>
        <taxon>Eukaryota</taxon>
        <taxon>Fungi</taxon>
        <taxon>Dikarya</taxon>
        <taxon>Basidiomycota</taxon>
        <taxon>Agaricomycotina</taxon>
        <taxon>Agaricomycetes</taxon>
        <taxon>Agaricomycetidae</taxon>
        <taxon>Atheliales</taxon>
        <taxon>Atheliaceae</taxon>
        <taxon>Athelia</taxon>
    </lineage>
</organism>
<protein>
    <submittedName>
        <fullName evidence="3">Alpha beta-hydrolase</fullName>
    </submittedName>
</protein>
<dbReference type="InterPro" id="IPR000073">
    <property type="entry name" value="AB_hydrolase_1"/>
</dbReference>
<feature type="chain" id="PRO_5007870147" evidence="1">
    <location>
        <begin position="18"/>
        <end position="413"/>
    </location>
</feature>
<dbReference type="InterPro" id="IPR029058">
    <property type="entry name" value="AB_hydrolase_fold"/>
</dbReference>
<dbReference type="SUPFAM" id="SSF53474">
    <property type="entry name" value="alpha/beta-Hydrolases"/>
    <property type="match status" value="1"/>
</dbReference>
<dbReference type="EMBL" id="KV417675">
    <property type="protein sequence ID" value="KZP10712.1"/>
    <property type="molecule type" value="Genomic_DNA"/>
</dbReference>
<dbReference type="STRING" id="436010.A0A165ZLD9"/>
<dbReference type="PANTHER" id="PTHR43689:SF8">
    <property type="entry name" value="ALPHA_BETA-HYDROLASES SUPERFAMILY PROTEIN"/>
    <property type="match status" value="1"/>
</dbReference>
<gene>
    <name evidence="3" type="ORF">FIBSPDRAFT_872394</name>
</gene>
<sequence>MHFSVLSAFALSAPCLAAGVAASIGGAGYDTSRVGPDNADCERVTYKLSIESNNTVFDESYTSNINETVLTRGLQDYVIGLLATSSASNFSAHYEVGGGKEKSRVANTYAISGTLCTPKGGATNKDSVQYLIHGVGFDSSYWDFSVSEEYSYVRASAAAGISTFRYDRLGTGLSEKPADSYNVVQSPTDLAIAQKLLTMLRNGDIGGQKFSKVVGVGHSYGSIQVQALSATLPSALDGIILQGFSVNSTALPVFSAGGVYSIATEVFPDRFSKSELTNGYLVSLAPQTNQFNFYYFPAYTQAAFEYARAREQPVSQAVLITLNDIIQPATSFKGPVHVVTGAKDFVFCLGNCYAVPAGSGKESLLDYVQSLYPVTSKFSTYIPADTGHAANQHISAPETYKEMLAFAKEVFSS</sequence>
<evidence type="ECO:0000313" key="4">
    <source>
        <dbReference type="Proteomes" id="UP000076532"/>
    </source>
</evidence>
<reference evidence="3 4" key="1">
    <citation type="journal article" date="2016" name="Mol. Biol. Evol.">
        <title>Comparative Genomics of Early-Diverging Mushroom-Forming Fungi Provides Insights into the Origins of Lignocellulose Decay Capabilities.</title>
        <authorList>
            <person name="Nagy L.G."/>
            <person name="Riley R."/>
            <person name="Tritt A."/>
            <person name="Adam C."/>
            <person name="Daum C."/>
            <person name="Floudas D."/>
            <person name="Sun H."/>
            <person name="Yadav J.S."/>
            <person name="Pangilinan J."/>
            <person name="Larsson K.H."/>
            <person name="Matsuura K."/>
            <person name="Barry K."/>
            <person name="Labutti K."/>
            <person name="Kuo R."/>
            <person name="Ohm R.A."/>
            <person name="Bhattacharya S.S."/>
            <person name="Shirouzu T."/>
            <person name="Yoshinaga Y."/>
            <person name="Martin F.M."/>
            <person name="Grigoriev I.V."/>
            <person name="Hibbett D.S."/>
        </authorList>
    </citation>
    <scope>NUCLEOTIDE SEQUENCE [LARGE SCALE GENOMIC DNA]</scope>
    <source>
        <strain evidence="3 4">CBS 109695</strain>
    </source>
</reference>
<evidence type="ECO:0000256" key="1">
    <source>
        <dbReference type="SAM" id="SignalP"/>
    </source>
</evidence>
<name>A0A165ZLD9_9AGAM</name>
<evidence type="ECO:0000259" key="2">
    <source>
        <dbReference type="Pfam" id="PF12697"/>
    </source>
</evidence>
<evidence type="ECO:0000313" key="3">
    <source>
        <dbReference type="EMBL" id="KZP10712.1"/>
    </source>
</evidence>
<dbReference type="AlphaFoldDB" id="A0A165ZLD9"/>
<feature type="signal peptide" evidence="1">
    <location>
        <begin position="1"/>
        <end position="17"/>
    </location>
</feature>
<dbReference type="Gene3D" id="3.40.50.1820">
    <property type="entry name" value="alpha/beta hydrolase"/>
    <property type="match status" value="1"/>
</dbReference>
<proteinExistence type="predicted"/>
<dbReference type="Pfam" id="PF12697">
    <property type="entry name" value="Abhydrolase_6"/>
    <property type="match status" value="1"/>
</dbReference>
<dbReference type="PANTHER" id="PTHR43689">
    <property type="entry name" value="HYDROLASE"/>
    <property type="match status" value="1"/>
</dbReference>
<dbReference type="OrthoDB" id="1743579at2759"/>
<accession>A0A165ZLD9</accession>
<keyword evidence="1" id="KW-0732">Signal</keyword>
<dbReference type="Proteomes" id="UP000076532">
    <property type="component" value="Unassembled WGS sequence"/>
</dbReference>
<keyword evidence="4" id="KW-1185">Reference proteome</keyword>